<evidence type="ECO:0000256" key="7">
    <source>
        <dbReference type="SAM" id="Phobius"/>
    </source>
</evidence>
<sequence length="391" mass="44383">MATTPPPFDPVFDLYANQQGRIRASNTVFIILPTIFVILRLTSRKISRAGYWWDDILIVFALLLSYALPIICIEALSKGFGRHIYLLPLDATGIFLKSLWVFEIFWSLATCCNKISILLFYRRIFPIAQLRVFLLIMTALVLCYSLTVLLVIIFQCVPVHAFWDLQYRPTANCLDANLLILIAGGINCALDAIIVFMPIPLLWRLRTTKGQKLTLTSIFCVAGFVCLCSIIKLVVLSRLETIDLTWNYINTSIWTTTEPSMGVVSACLPSLRPLFERFVSNTYRAPTFKGSPTKSARDYGSVTSSRYVWSHNKGASVDSNSRSFSRPGDMGNEPNSNWGFNVHVHAGKDERAGYEDQVDLEDMQTPERRIKVKTEVTLISTERMEYRDQLF</sequence>
<evidence type="ECO:0000256" key="6">
    <source>
        <dbReference type="SAM" id="MobiDB-lite"/>
    </source>
</evidence>
<dbReference type="Proteomes" id="UP001590951">
    <property type="component" value="Unassembled WGS sequence"/>
</dbReference>
<dbReference type="PANTHER" id="PTHR33048:SF47">
    <property type="entry name" value="INTEGRAL MEMBRANE PROTEIN-RELATED"/>
    <property type="match status" value="1"/>
</dbReference>
<evidence type="ECO:0000256" key="2">
    <source>
        <dbReference type="ARBA" id="ARBA00022692"/>
    </source>
</evidence>
<feature type="transmembrane region" description="Helical" evidence="7">
    <location>
        <begin position="178"/>
        <end position="203"/>
    </location>
</feature>
<dbReference type="InterPro" id="IPR052337">
    <property type="entry name" value="SAT4-like"/>
</dbReference>
<keyword evidence="3 7" id="KW-1133">Transmembrane helix</keyword>
<evidence type="ECO:0000256" key="5">
    <source>
        <dbReference type="ARBA" id="ARBA00038359"/>
    </source>
</evidence>
<feature type="transmembrane region" description="Helical" evidence="7">
    <location>
        <begin position="51"/>
        <end position="76"/>
    </location>
</feature>
<dbReference type="Pfam" id="PF20684">
    <property type="entry name" value="Fung_rhodopsin"/>
    <property type="match status" value="1"/>
</dbReference>
<feature type="transmembrane region" description="Helical" evidence="7">
    <location>
        <begin position="20"/>
        <end position="39"/>
    </location>
</feature>
<dbReference type="InterPro" id="IPR049326">
    <property type="entry name" value="Rhodopsin_dom_fungi"/>
</dbReference>
<name>A0ABR4AY98_9LECA</name>
<dbReference type="EMBL" id="JBHFEH010000058">
    <property type="protein sequence ID" value="KAL2049776.1"/>
    <property type="molecule type" value="Genomic_DNA"/>
</dbReference>
<feature type="transmembrane region" description="Helical" evidence="7">
    <location>
        <begin position="99"/>
        <end position="121"/>
    </location>
</feature>
<evidence type="ECO:0000256" key="3">
    <source>
        <dbReference type="ARBA" id="ARBA00022989"/>
    </source>
</evidence>
<keyword evidence="4 7" id="KW-0472">Membrane</keyword>
<protein>
    <recommendedName>
        <fullName evidence="8">Rhodopsin domain-containing protein</fullName>
    </recommendedName>
</protein>
<feature type="transmembrane region" description="Helical" evidence="7">
    <location>
        <begin position="215"/>
        <end position="235"/>
    </location>
</feature>
<comment type="subcellular location">
    <subcellularLocation>
        <location evidence="1">Membrane</location>
        <topology evidence="1">Multi-pass membrane protein</topology>
    </subcellularLocation>
</comment>
<comment type="similarity">
    <text evidence="5">Belongs to the SAT4 family.</text>
</comment>
<evidence type="ECO:0000313" key="10">
    <source>
        <dbReference type="Proteomes" id="UP001590951"/>
    </source>
</evidence>
<gene>
    <name evidence="9" type="ORF">ABVK25_009999</name>
</gene>
<keyword evidence="2 7" id="KW-0812">Transmembrane</keyword>
<keyword evidence="10" id="KW-1185">Reference proteome</keyword>
<evidence type="ECO:0000313" key="9">
    <source>
        <dbReference type="EMBL" id="KAL2049776.1"/>
    </source>
</evidence>
<reference evidence="9 10" key="1">
    <citation type="submission" date="2024-09" db="EMBL/GenBank/DDBJ databases">
        <title>Rethinking Asexuality: The Enigmatic Case of Functional Sexual Genes in Lepraria (Stereocaulaceae).</title>
        <authorList>
            <person name="Doellman M."/>
            <person name="Sun Y."/>
            <person name="Barcenas-Pena A."/>
            <person name="Lumbsch H.T."/>
            <person name="Grewe F."/>
        </authorList>
    </citation>
    <scope>NUCLEOTIDE SEQUENCE [LARGE SCALE GENOMIC DNA]</scope>
    <source>
        <strain evidence="9 10">Grewe 0041</strain>
    </source>
</reference>
<feature type="region of interest" description="Disordered" evidence="6">
    <location>
        <begin position="318"/>
        <end position="337"/>
    </location>
</feature>
<evidence type="ECO:0000256" key="1">
    <source>
        <dbReference type="ARBA" id="ARBA00004141"/>
    </source>
</evidence>
<feature type="transmembrane region" description="Helical" evidence="7">
    <location>
        <begin position="133"/>
        <end position="163"/>
    </location>
</feature>
<evidence type="ECO:0000256" key="4">
    <source>
        <dbReference type="ARBA" id="ARBA00023136"/>
    </source>
</evidence>
<organism evidence="9 10">
    <name type="scientific">Lepraria finkii</name>
    <dbReference type="NCBI Taxonomy" id="1340010"/>
    <lineage>
        <taxon>Eukaryota</taxon>
        <taxon>Fungi</taxon>
        <taxon>Dikarya</taxon>
        <taxon>Ascomycota</taxon>
        <taxon>Pezizomycotina</taxon>
        <taxon>Lecanoromycetes</taxon>
        <taxon>OSLEUM clade</taxon>
        <taxon>Lecanoromycetidae</taxon>
        <taxon>Lecanorales</taxon>
        <taxon>Lecanorineae</taxon>
        <taxon>Stereocaulaceae</taxon>
        <taxon>Lepraria</taxon>
    </lineage>
</organism>
<dbReference type="PANTHER" id="PTHR33048">
    <property type="entry name" value="PTH11-LIKE INTEGRAL MEMBRANE PROTEIN (AFU_ORTHOLOGUE AFUA_5G11245)"/>
    <property type="match status" value="1"/>
</dbReference>
<evidence type="ECO:0000259" key="8">
    <source>
        <dbReference type="Pfam" id="PF20684"/>
    </source>
</evidence>
<proteinExistence type="inferred from homology"/>
<comment type="caution">
    <text evidence="9">The sequence shown here is derived from an EMBL/GenBank/DDBJ whole genome shotgun (WGS) entry which is preliminary data.</text>
</comment>
<accession>A0ABR4AY98</accession>
<feature type="domain" description="Rhodopsin" evidence="8">
    <location>
        <begin position="39"/>
        <end position="277"/>
    </location>
</feature>